<evidence type="ECO:0000256" key="1">
    <source>
        <dbReference type="ARBA" id="ARBA00004370"/>
    </source>
</evidence>
<name>A0A9Q1IMI2_SYNKA</name>
<dbReference type="GO" id="GO:0006955">
    <property type="term" value="P:immune response"/>
    <property type="evidence" value="ECO:0007669"/>
    <property type="project" value="InterPro"/>
</dbReference>
<dbReference type="GO" id="GO:0005615">
    <property type="term" value="C:extracellular space"/>
    <property type="evidence" value="ECO:0007669"/>
    <property type="project" value="UniProtKB-KW"/>
</dbReference>
<comment type="similarity">
    <text evidence="2">Belongs to the tumor necrosis factor family.</text>
</comment>
<comment type="caution">
    <text evidence="6">The sequence shown here is derived from an EMBL/GenBank/DDBJ whole genome shotgun (WGS) entry which is preliminary data.</text>
</comment>
<evidence type="ECO:0000313" key="7">
    <source>
        <dbReference type="Proteomes" id="UP001152622"/>
    </source>
</evidence>
<comment type="subcellular location">
    <subcellularLocation>
        <location evidence="1">Membrane</location>
    </subcellularLocation>
</comment>
<dbReference type="Gene3D" id="2.60.120.40">
    <property type="match status" value="1"/>
</dbReference>
<organism evidence="6 7">
    <name type="scientific">Synaphobranchus kaupii</name>
    <name type="common">Kaup's arrowtooth eel</name>
    <dbReference type="NCBI Taxonomy" id="118154"/>
    <lineage>
        <taxon>Eukaryota</taxon>
        <taxon>Metazoa</taxon>
        <taxon>Chordata</taxon>
        <taxon>Craniata</taxon>
        <taxon>Vertebrata</taxon>
        <taxon>Euteleostomi</taxon>
        <taxon>Actinopterygii</taxon>
        <taxon>Neopterygii</taxon>
        <taxon>Teleostei</taxon>
        <taxon>Anguilliformes</taxon>
        <taxon>Synaphobranchidae</taxon>
        <taxon>Synaphobranchus</taxon>
    </lineage>
</organism>
<dbReference type="InterPro" id="IPR008983">
    <property type="entry name" value="Tumour_necrosis_fac-like_dom"/>
</dbReference>
<gene>
    <name evidence="6" type="ORF">SKAU_G00295370</name>
</gene>
<keyword evidence="7" id="KW-1185">Reference proteome</keyword>
<evidence type="ECO:0000313" key="6">
    <source>
        <dbReference type="EMBL" id="KAJ8345344.1"/>
    </source>
</evidence>
<sequence>MRSAGTAEVGVAYPPVFVVDGQAGYPLPPVPRPRRGFSAQWPLYVLVSLALCGLAVEACFIYKLHSSTTTPSDVGRVDKISQDRDEIEIRPTRRTNPMVKPSKPTAHLTAGPDRPRADGILLWNTEGDSITHELKYKEGGLEVQREGYYFIYSKVYFTEPKCNMFTHTVLRRTPRYLGDDLQLMESRRYHCSHSRELQSCYLGGVFHLVKDDIILVKAQNHTLIARRGPYDNFFGAYMI</sequence>
<dbReference type="PANTHER" id="PTHR11471:SF34">
    <property type="entry name" value="TUMOR NECROSIS FACTOR LIGAND SUPERFAMILY MEMBER 14"/>
    <property type="match status" value="1"/>
</dbReference>
<proteinExistence type="inferred from homology"/>
<dbReference type="AlphaFoldDB" id="A0A9Q1IMI2"/>
<dbReference type="EMBL" id="JAINUF010000012">
    <property type="protein sequence ID" value="KAJ8345344.1"/>
    <property type="molecule type" value="Genomic_DNA"/>
</dbReference>
<dbReference type="SMART" id="SM00207">
    <property type="entry name" value="TNF"/>
    <property type="match status" value="1"/>
</dbReference>
<evidence type="ECO:0000256" key="3">
    <source>
        <dbReference type="ARBA" id="ARBA00022514"/>
    </source>
</evidence>
<dbReference type="GO" id="GO:0005125">
    <property type="term" value="F:cytokine activity"/>
    <property type="evidence" value="ECO:0007669"/>
    <property type="project" value="UniProtKB-KW"/>
</dbReference>
<dbReference type="InterPro" id="IPR006052">
    <property type="entry name" value="TNF_dom"/>
</dbReference>
<evidence type="ECO:0000256" key="4">
    <source>
        <dbReference type="ARBA" id="ARBA00023136"/>
    </source>
</evidence>
<dbReference type="PROSITE" id="PS50049">
    <property type="entry name" value="THD_2"/>
    <property type="match status" value="1"/>
</dbReference>
<reference evidence="6" key="1">
    <citation type="journal article" date="2023" name="Science">
        <title>Genome structures resolve the early diversification of teleost fishes.</title>
        <authorList>
            <person name="Parey E."/>
            <person name="Louis A."/>
            <person name="Montfort J."/>
            <person name="Bouchez O."/>
            <person name="Roques C."/>
            <person name="Iampietro C."/>
            <person name="Lluch J."/>
            <person name="Castinel A."/>
            <person name="Donnadieu C."/>
            <person name="Desvignes T."/>
            <person name="Floi Bucao C."/>
            <person name="Jouanno E."/>
            <person name="Wen M."/>
            <person name="Mejri S."/>
            <person name="Dirks R."/>
            <person name="Jansen H."/>
            <person name="Henkel C."/>
            <person name="Chen W.J."/>
            <person name="Zahm M."/>
            <person name="Cabau C."/>
            <person name="Klopp C."/>
            <person name="Thompson A.W."/>
            <person name="Robinson-Rechavi M."/>
            <person name="Braasch I."/>
            <person name="Lecointre G."/>
            <person name="Bobe J."/>
            <person name="Postlethwait J.H."/>
            <person name="Berthelot C."/>
            <person name="Roest Crollius H."/>
            <person name="Guiguen Y."/>
        </authorList>
    </citation>
    <scope>NUCLEOTIDE SEQUENCE</scope>
    <source>
        <strain evidence="6">WJC10195</strain>
    </source>
</reference>
<dbReference type="SUPFAM" id="SSF49842">
    <property type="entry name" value="TNF-like"/>
    <property type="match status" value="1"/>
</dbReference>
<feature type="domain" description="THD" evidence="5">
    <location>
        <begin position="104"/>
        <end position="239"/>
    </location>
</feature>
<evidence type="ECO:0000256" key="2">
    <source>
        <dbReference type="ARBA" id="ARBA00008670"/>
    </source>
</evidence>
<dbReference type="OrthoDB" id="6072476at2759"/>
<keyword evidence="4" id="KW-0472">Membrane</keyword>
<dbReference type="PANTHER" id="PTHR11471">
    <property type="entry name" value="TUMOR NECROSIS FACTOR FAMILY MEMBER"/>
    <property type="match status" value="1"/>
</dbReference>
<dbReference type="Pfam" id="PF00229">
    <property type="entry name" value="TNF"/>
    <property type="match status" value="1"/>
</dbReference>
<evidence type="ECO:0000259" key="5">
    <source>
        <dbReference type="PROSITE" id="PS50049"/>
    </source>
</evidence>
<accession>A0A9Q1IMI2</accession>
<protein>
    <recommendedName>
        <fullName evidence="5">THD domain-containing protein</fullName>
    </recommendedName>
</protein>
<dbReference type="Proteomes" id="UP001152622">
    <property type="component" value="Chromosome 12"/>
</dbReference>
<dbReference type="CDD" id="cd00184">
    <property type="entry name" value="TNF"/>
    <property type="match status" value="1"/>
</dbReference>
<keyword evidence="3" id="KW-0202">Cytokine</keyword>
<dbReference type="GO" id="GO:0016020">
    <property type="term" value="C:membrane"/>
    <property type="evidence" value="ECO:0007669"/>
    <property type="project" value="UniProtKB-SubCell"/>
</dbReference>
<dbReference type="GO" id="GO:0005164">
    <property type="term" value="F:tumor necrosis factor receptor binding"/>
    <property type="evidence" value="ECO:0007669"/>
    <property type="project" value="InterPro"/>
</dbReference>